<proteinExistence type="predicted"/>
<evidence type="ECO:0000313" key="7">
    <source>
        <dbReference type="Proteomes" id="UP000694565"/>
    </source>
</evidence>
<dbReference type="PROSITE" id="PS50118">
    <property type="entry name" value="HMG_BOX_2"/>
    <property type="match status" value="1"/>
</dbReference>
<comment type="subcellular location">
    <subcellularLocation>
        <location evidence="1">Nucleus</location>
    </subcellularLocation>
</comment>
<feature type="DNA-binding region" description="HMG box" evidence="4">
    <location>
        <begin position="98"/>
        <end position="146"/>
    </location>
</feature>
<reference evidence="6" key="2">
    <citation type="submission" date="2025-09" db="UniProtKB">
        <authorList>
            <consortium name="Ensembl"/>
        </authorList>
    </citation>
    <scope>IDENTIFICATION</scope>
</reference>
<evidence type="ECO:0000256" key="4">
    <source>
        <dbReference type="PROSITE-ProRule" id="PRU00267"/>
    </source>
</evidence>
<dbReference type="AlphaFoldDB" id="A0A8C2ZJQ7"/>
<evidence type="ECO:0000313" key="6">
    <source>
        <dbReference type="Ensembl" id="ENSCLMP00005028538.1"/>
    </source>
</evidence>
<dbReference type="PANTHER" id="PTHR46318:SF2">
    <property type="entry name" value="NUCLEOLAR TRANSCRIPTION FACTOR 1"/>
    <property type="match status" value="1"/>
</dbReference>
<dbReference type="Proteomes" id="UP000694565">
    <property type="component" value="Unplaced"/>
</dbReference>
<keyword evidence="3 4" id="KW-0539">Nucleus</keyword>
<organism evidence="6 7">
    <name type="scientific">Cyclopterus lumpus</name>
    <name type="common">Lumpsucker</name>
    <dbReference type="NCBI Taxonomy" id="8103"/>
    <lineage>
        <taxon>Eukaryota</taxon>
        <taxon>Metazoa</taxon>
        <taxon>Chordata</taxon>
        <taxon>Craniata</taxon>
        <taxon>Vertebrata</taxon>
        <taxon>Euteleostomi</taxon>
        <taxon>Actinopterygii</taxon>
        <taxon>Neopterygii</taxon>
        <taxon>Teleostei</taxon>
        <taxon>Neoteleostei</taxon>
        <taxon>Acanthomorphata</taxon>
        <taxon>Eupercaria</taxon>
        <taxon>Perciformes</taxon>
        <taxon>Cottioidei</taxon>
        <taxon>Cottales</taxon>
        <taxon>Cyclopteridae</taxon>
        <taxon>Cyclopterus</taxon>
    </lineage>
</organism>
<dbReference type="Gene3D" id="1.10.30.10">
    <property type="entry name" value="High mobility group box domain"/>
    <property type="match status" value="1"/>
</dbReference>
<dbReference type="GeneTree" id="ENSGT00940000169450"/>
<evidence type="ECO:0000256" key="1">
    <source>
        <dbReference type="ARBA" id="ARBA00004123"/>
    </source>
</evidence>
<dbReference type="GO" id="GO:0003677">
    <property type="term" value="F:DNA binding"/>
    <property type="evidence" value="ECO:0007669"/>
    <property type="project" value="UniProtKB-UniRule"/>
</dbReference>
<dbReference type="InterPro" id="IPR009071">
    <property type="entry name" value="HMG_box_dom"/>
</dbReference>
<reference evidence="6" key="1">
    <citation type="submission" date="2025-08" db="UniProtKB">
        <authorList>
            <consortium name="Ensembl"/>
        </authorList>
    </citation>
    <scope>IDENTIFICATION</scope>
</reference>
<dbReference type="PANTHER" id="PTHR46318">
    <property type="entry name" value="UPSTREAM BINDING TRANSCRIPTION FACTOR"/>
    <property type="match status" value="1"/>
</dbReference>
<dbReference type="Ensembl" id="ENSCLMT00005029800.1">
    <property type="protein sequence ID" value="ENSCLMP00005028538.1"/>
    <property type="gene ID" value="ENSCLMG00005013911.1"/>
</dbReference>
<dbReference type="InterPro" id="IPR051762">
    <property type="entry name" value="UBF1"/>
</dbReference>
<dbReference type="GO" id="GO:0005634">
    <property type="term" value="C:nucleus"/>
    <property type="evidence" value="ECO:0007669"/>
    <property type="project" value="UniProtKB-SubCell"/>
</dbReference>
<protein>
    <recommendedName>
        <fullName evidence="5">HMG box domain-containing protein</fullName>
    </recommendedName>
</protein>
<evidence type="ECO:0000256" key="2">
    <source>
        <dbReference type="ARBA" id="ARBA00023125"/>
    </source>
</evidence>
<dbReference type="SUPFAM" id="SSF47095">
    <property type="entry name" value="HMG-box"/>
    <property type="match status" value="1"/>
</dbReference>
<evidence type="ECO:0000259" key="5">
    <source>
        <dbReference type="PROSITE" id="PS50118"/>
    </source>
</evidence>
<dbReference type="Pfam" id="PF00505">
    <property type="entry name" value="HMG_box"/>
    <property type="match status" value="1"/>
</dbReference>
<keyword evidence="7" id="KW-1185">Reference proteome</keyword>
<dbReference type="InterPro" id="IPR036910">
    <property type="entry name" value="HMG_box_dom_sf"/>
</dbReference>
<keyword evidence="2 4" id="KW-0238">DNA-binding</keyword>
<evidence type="ECO:0000256" key="3">
    <source>
        <dbReference type="ARBA" id="ARBA00023242"/>
    </source>
</evidence>
<name>A0A8C2ZJQ7_CYCLU</name>
<sequence>VSGKFSCPCDSGAEANLQQLLAAMKSSLPGHARQLSYITALKTVDWNMVAFPPFSPEACQEKWRQILRKTRTLIDLIVEAEGVITNPVKRAKIHPECPKRPAPPTAFFFEENVSNYQKKHPNMSRKNIFSKLCKKYKSLPDEEKVQ</sequence>
<feature type="domain" description="HMG box" evidence="5">
    <location>
        <begin position="98"/>
        <end position="146"/>
    </location>
</feature>
<accession>A0A8C2ZJQ7</accession>